<keyword evidence="7" id="KW-1185">Reference proteome</keyword>
<dbReference type="EMBL" id="JACFYJ010000082">
    <property type="protein sequence ID" value="MEI6001715.1"/>
    <property type="molecule type" value="Genomic_DNA"/>
</dbReference>
<feature type="domain" description="Histidine kinase" evidence="5">
    <location>
        <begin position="227"/>
        <end position="455"/>
    </location>
</feature>
<proteinExistence type="predicted"/>
<dbReference type="Pfam" id="PF13185">
    <property type="entry name" value="GAF_2"/>
    <property type="match status" value="1"/>
</dbReference>
<dbReference type="SUPFAM" id="SSF55781">
    <property type="entry name" value="GAF domain-like"/>
    <property type="match status" value="1"/>
</dbReference>
<dbReference type="Gene3D" id="3.30.450.40">
    <property type="match status" value="1"/>
</dbReference>
<dbReference type="CDD" id="cd00075">
    <property type="entry name" value="HATPase"/>
    <property type="match status" value="1"/>
</dbReference>
<dbReference type="CDD" id="cd00082">
    <property type="entry name" value="HisKA"/>
    <property type="match status" value="1"/>
</dbReference>
<dbReference type="Gene3D" id="1.10.287.130">
    <property type="match status" value="1"/>
</dbReference>
<protein>
    <recommendedName>
        <fullName evidence="2">histidine kinase</fullName>
        <ecNumber evidence="2">2.7.13.3</ecNumber>
    </recommendedName>
</protein>
<dbReference type="Proteomes" id="UP001386437">
    <property type="component" value="Unassembled WGS sequence"/>
</dbReference>
<dbReference type="GO" id="GO:0016301">
    <property type="term" value="F:kinase activity"/>
    <property type="evidence" value="ECO:0007669"/>
    <property type="project" value="UniProtKB-KW"/>
</dbReference>
<keyword evidence="4" id="KW-0175">Coiled coil</keyword>
<dbReference type="Gene3D" id="3.30.565.10">
    <property type="entry name" value="Histidine kinase-like ATPase, C-terminal domain"/>
    <property type="match status" value="1"/>
</dbReference>
<organism evidence="6 7">
    <name type="scientific">Paraburkholderia bengalensis</name>
    <dbReference type="NCBI Taxonomy" id="2747562"/>
    <lineage>
        <taxon>Bacteria</taxon>
        <taxon>Pseudomonadati</taxon>
        <taxon>Pseudomonadota</taxon>
        <taxon>Betaproteobacteria</taxon>
        <taxon>Burkholderiales</taxon>
        <taxon>Burkholderiaceae</taxon>
        <taxon>Paraburkholderia</taxon>
    </lineage>
</organism>
<evidence type="ECO:0000256" key="1">
    <source>
        <dbReference type="ARBA" id="ARBA00000085"/>
    </source>
</evidence>
<dbReference type="RefSeq" id="WP_336601404.1">
    <property type="nucleotide sequence ID" value="NZ_JACFYJ010000082.1"/>
</dbReference>
<dbReference type="SMART" id="SM00387">
    <property type="entry name" value="HATPase_c"/>
    <property type="match status" value="1"/>
</dbReference>
<evidence type="ECO:0000256" key="4">
    <source>
        <dbReference type="SAM" id="Coils"/>
    </source>
</evidence>
<name>A0ABU8J241_9BURK</name>
<dbReference type="SUPFAM" id="SSF47384">
    <property type="entry name" value="Homodimeric domain of signal transducing histidine kinase"/>
    <property type="match status" value="1"/>
</dbReference>
<feature type="coiled-coil region" evidence="4">
    <location>
        <begin position="200"/>
        <end position="227"/>
    </location>
</feature>
<evidence type="ECO:0000256" key="2">
    <source>
        <dbReference type="ARBA" id="ARBA00012438"/>
    </source>
</evidence>
<reference evidence="6 7" key="1">
    <citation type="journal article" date="2022" name="Arch. Microbiol.">
        <title>Paraburkholderia bengalensis sp. nov. isolated from roots of Oryza sativa, IR64.</title>
        <authorList>
            <person name="Nag P."/>
            <person name="Mondal N."/>
            <person name="Sarkar J."/>
            <person name="Das S."/>
        </authorList>
    </citation>
    <scope>NUCLEOTIDE SEQUENCE [LARGE SCALE GENOMIC DNA]</scope>
    <source>
        <strain evidence="6 7">IR64_4_BI</strain>
    </source>
</reference>
<comment type="caution">
    <text evidence="6">The sequence shown here is derived from an EMBL/GenBank/DDBJ whole genome shotgun (WGS) entry which is preliminary data.</text>
</comment>
<keyword evidence="3" id="KW-0597">Phosphoprotein</keyword>
<dbReference type="InterPro" id="IPR003661">
    <property type="entry name" value="HisK_dim/P_dom"/>
</dbReference>
<dbReference type="Pfam" id="PF02518">
    <property type="entry name" value="HATPase_c"/>
    <property type="match status" value="1"/>
</dbReference>
<evidence type="ECO:0000313" key="7">
    <source>
        <dbReference type="Proteomes" id="UP001386437"/>
    </source>
</evidence>
<dbReference type="InterPro" id="IPR005467">
    <property type="entry name" value="His_kinase_dom"/>
</dbReference>
<dbReference type="SMART" id="SM00388">
    <property type="entry name" value="HisKA"/>
    <property type="match status" value="1"/>
</dbReference>
<evidence type="ECO:0000259" key="5">
    <source>
        <dbReference type="PROSITE" id="PS50109"/>
    </source>
</evidence>
<dbReference type="SUPFAM" id="SSF55874">
    <property type="entry name" value="ATPase domain of HSP90 chaperone/DNA topoisomerase II/histidine kinase"/>
    <property type="match status" value="1"/>
</dbReference>
<dbReference type="InterPro" id="IPR036890">
    <property type="entry name" value="HATPase_C_sf"/>
</dbReference>
<comment type="catalytic activity">
    <reaction evidence="1">
        <text>ATP + protein L-histidine = ADP + protein N-phospho-L-histidine.</text>
        <dbReference type="EC" id="2.7.13.3"/>
    </reaction>
</comment>
<dbReference type="InterPro" id="IPR036097">
    <property type="entry name" value="HisK_dim/P_sf"/>
</dbReference>
<evidence type="ECO:0000313" key="6">
    <source>
        <dbReference type="EMBL" id="MEI6001715.1"/>
    </source>
</evidence>
<dbReference type="EC" id="2.7.13.3" evidence="2"/>
<dbReference type="PANTHER" id="PTHR43547">
    <property type="entry name" value="TWO-COMPONENT HISTIDINE KINASE"/>
    <property type="match status" value="1"/>
</dbReference>
<dbReference type="PROSITE" id="PS50109">
    <property type="entry name" value="HIS_KIN"/>
    <property type="match status" value="1"/>
</dbReference>
<dbReference type="Pfam" id="PF00512">
    <property type="entry name" value="HisKA"/>
    <property type="match status" value="1"/>
</dbReference>
<evidence type="ECO:0000256" key="3">
    <source>
        <dbReference type="ARBA" id="ARBA00022553"/>
    </source>
</evidence>
<accession>A0ABU8J241</accession>
<dbReference type="InterPro" id="IPR003018">
    <property type="entry name" value="GAF"/>
</dbReference>
<keyword evidence="6" id="KW-0808">Transferase</keyword>
<dbReference type="PRINTS" id="PR00344">
    <property type="entry name" value="BCTRLSENSOR"/>
</dbReference>
<dbReference type="InterPro" id="IPR004358">
    <property type="entry name" value="Sig_transdc_His_kin-like_C"/>
</dbReference>
<dbReference type="InterPro" id="IPR003594">
    <property type="entry name" value="HATPase_dom"/>
</dbReference>
<dbReference type="PANTHER" id="PTHR43547:SF2">
    <property type="entry name" value="HYBRID SIGNAL TRANSDUCTION HISTIDINE KINASE C"/>
    <property type="match status" value="1"/>
</dbReference>
<keyword evidence="6" id="KW-0418">Kinase</keyword>
<gene>
    <name evidence="6" type="ORF">H3V53_32500</name>
</gene>
<sequence>MNIESELSPTEYPIRATHRESLITEQLSTRASRRPNFRAESEVLRRLARSLATSDKAMLDTLASEAARLCRAGSAGISVLESPPDRQASFRWAALAGHCVPLLNTYRPFDDSVCGVALALGKPELFRTPQRFFSSIENLSPPVVEALLVPIPVGDGPWGAIWVMSHDENVRFDAEDLRLLTSLADFTGAAMQVSRVHALAEKRALEAEEAQAALRRAEERTHEFIATLSHELRSPIAPVVSSLEILGRTEPGASAAAHALNIARRQMLRLQRLVDDLMDASRIRHGKVEVRMGRCNLADIVWDAANAAQPAMDARKHLLTVQCPADPIALHADGTRLTQVLVNLLSNSAKYSPDGSHIELTATIEEAPSSPDAPSSSVVRLTVADDGYGIPEHTLPHVFDMFTQLGSRESSADSGLGIGLALVKFLVESHGGTVSISSGKGQKGTVVTVLLPVVQHLRAVETARTMKSADGSRE</sequence>
<dbReference type="InterPro" id="IPR029016">
    <property type="entry name" value="GAF-like_dom_sf"/>
</dbReference>